<evidence type="ECO:0000313" key="11">
    <source>
        <dbReference type="Proteomes" id="UP000092555"/>
    </source>
</evidence>
<evidence type="ECO:0000259" key="9">
    <source>
        <dbReference type="Pfam" id="PF24967"/>
    </source>
</evidence>
<dbReference type="GO" id="GO:0006891">
    <property type="term" value="P:intra-Golgi vesicle-mediated transport"/>
    <property type="evidence" value="ECO:0007669"/>
    <property type="project" value="TreeGrafter"/>
</dbReference>
<feature type="domain" description="DUF7076" evidence="6">
    <location>
        <begin position="602"/>
        <end position="717"/>
    </location>
</feature>
<keyword evidence="3" id="KW-0333">Golgi apparatus</keyword>
<evidence type="ECO:0000259" key="7">
    <source>
        <dbReference type="Pfam" id="PF23274"/>
    </source>
</evidence>
<evidence type="ECO:0000259" key="4">
    <source>
        <dbReference type="Pfam" id="PF12584"/>
    </source>
</evidence>
<dbReference type="InterPro" id="IPR055504">
    <property type="entry name" value="DUF7076"/>
</dbReference>
<dbReference type="InterPro" id="IPR055506">
    <property type="entry name" value="DUF7078"/>
</dbReference>
<organism evidence="10 11">
    <name type="scientific">Metschnikowia bicuspidata var. bicuspidata NRRL YB-4993</name>
    <dbReference type="NCBI Taxonomy" id="869754"/>
    <lineage>
        <taxon>Eukaryota</taxon>
        <taxon>Fungi</taxon>
        <taxon>Dikarya</taxon>
        <taxon>Ascomycota</taxon>
        <taxon>Saccharomycotina</taxon>
        <taxon>Pichiomycetes</taxon>
        <taxon>Metschnikowiaceae</taxon>
        <taxon>Metschnikowia</taxon>
    </lineage>
</organism>
<dbReference type="Pfam" id="PF23036">
    <property type="entry name" value="TRAPPC10_1st"/>
    <property type="match status" value="1"/>
</dbReference>
<feature type="domain" description="DUF7078" evidence="8">
    <location>
        <begin position="957"/>
        <end position="1041"/>
    </location>
</feature>
<dbReference type="InterPro" id="IPR056916">
    <property type="entry name" value="NTS_TR130"/>
</dbReference>
<proteinExistence type="predicted"/>
<keyword evidence="11" id="KW-1185">Reference proteome</keyword>
<accession>A0A1A0H750</accession>
<feature type="domain" description="DUF7077" evidence="7">
    <location>
        <begin position="755"/>
        <end position="856"/>
    </location>
</feature>
<dbReference type="EMBL" id="LXTC01000005">
    <property type="protein sequence ID" value="OBA19924.1"/>
    <property type="molecule type" value="Genomic_DNA"/>
</dbReference>
<dbReference type="Pfam" id="PF12584">
    <property type="entry name" value="TRAPPC10"/>
    <property type="match status" value="1"/>
</dbReference>
<dbReference type="PANTHER" id="PTHR13251:SF3">
    <property type="entry name" value="TRAFFICKING PROTEIN PARTICLE COMPLEX SUBUNIT 10"/>
    <property type="match status" value="1"/>
</dbReference>
<sequence length="1211" mass="139138">MRSEEMNLREPLKIGYYDPFDVLPSIRDDLVAHFPLSNLHWRHNPLRPVKSIPLLPVELVEEFPSLHAKITTENSKRSINVYARLMFVHASDLETYRSQLRPLINEWLKTLVKPHNVLWVIILISKAGKKDKKSTLIKMSVYDKLKMDFGPDGQHSLRLEMPPFDLNEHIFRIHQDYPDDVSKLEVYNHFIAILKLLILHTFSTRFTESSSAIERLTGSSDHNAVQALEIFREELRLASTFKDMRCLEESLGLYEKLYKELKKLSNTDKIEVPSFIKSIDFAKYDPESDFGSMDPYNLFCQSVENRAPIDVFGIKLGIFFKMSFLLQALANYASSISLSSMFISKLFQKVIALLNECSKTFDDSVYIDQWIYVTAEFYVHHPLALKLVELDKTQSSTQDQVANVTGILEYSAELKLLKRLILNKLAEKQGFESPTACIFLADVSLHEDMNKSSDNHEPIVDELACGLKDKESYEILFERLTVSAIQDYANCGRNKSIDILSIDLAMLHYRKGKYKQALEILQNSYEYFIRNGWNYVGGMVLEIFQDCIQHVNPEKKEQIFDTTLKLLASLHNENGTPRGINDYNLVKTKNERMKLFNELSLISKSLEQPHEFSISEFFEFEILPFIEISEVGKYFVKAKIKNMFGIQINVLRVSITISSADGRDGDTITFIGNDVFLNEYGFTMVNLYAKKFISDEFKTVAISVEVTENLRFSAGHDTSLDIFADNTVIHNTPIQDNNMLSTSILPGILRMYPVPGQFRIEIVSPKKLTLGSYGLECVVYTGSRPASNIILLLYTSSLGLQIFEKSNEFKIDMVQPNDRVKFMIDCSAESRTVEIQVDCQYEIEGEKFEYHMRDSHNLNLKLSVSVQDIFRATSIYSKFQIGCVDHINPMRVIKCDYKCTEGKYQVSSLSTITKDDMSLVVYENQPVYLFYKLVQTSDHFDPSDVLDFTIWYSDLLEECIDKVRNGLRQELDKRGSQKYFYLFAPLISELQFDLQKFSEDKDVYSPNVTYCSALMNERIIDHVHPDVRGELSDILQLLFKDGHLINLEGIDGSQEHYELYIPVSVPCINTLHRTEFKLAEKSHFVVGHPIHAKLFIYSSSRWSGLLATTVLASSSPKHATHESGRWFELTILNEEDWLSTGLKKQNFCVKSDDNTFEINLCLIPLNAGELVLPKVNIKPMDDDLYTMDLVQENGLETVLVTPELENVTFEF</sequence>
<keyword evidence="2" id="KW-0813">Transport</keyword>
<dbReference type="InterPro" id="IPR045126">
    <property type="entry name" value="TRAPPC10/Trs130"/>
</dbReference>
<dbReference type="PANTHER" id="PTHR13251">
    <property type="entry name" value="EPILEPSY HOLOPROSENCEPHALY CANDIDATE 1/TMEM1"/>
    <property type="match status" value="1"/>
</dbReference>
<name>A0A1A0H750_9ASCO</name>
<dbReference type="InterPro" id="IPR056913">
    <property type="entry name" value="TRAPPC10/Trs130_N"/>
</dbReference>
<dbReference type="InterPro" id="IPR055505">
    <property type="entry name" value="DUF7077"/>
</dbReference>
<comment type="caution">
    <text evidence="10">The sequence shown here is derived from an EMBL/GenBank/DDBJ whole genome shotgun (WGS) entry which is preliminary data.</text>
</comment>
<feature type="domain" description="Trs130 NTS" evidence="9">
    <location>
        <begin position="345"/>
        <end position="572"/>
    </location>
</feature>
<dbReference type="OrthoDB" id="10256906at2759"/>
<evidence type="ECO:0000256" key="1">
    <source>
        <dbReference type="ARBA" id="ARBA00004555"/>
    </source>
</evidence>
<dbReference type="RefSeq" id="XP_018710449.1">
    <property type="nucleotide sequence ID" value="XM_018856171.1"/>
</dbReference>
<evidence type="ECO:0000259" key="5">
    <source>
        <dbReference type="Pfam" id="PF23036"/>
    </source>
</evidence>
<reference evidence="10 11" key="1">
    <citation type="submission" date="2016-05" db="EMBL/GenBank/DDBJ databases">
        <title>Comparative genomics of biotechnologically important yeasts.</title>
        <authorList>
            <consortium name="DOE Joint Genome Institute"/>
            <person name="Riley R."/>
            <person name="Haridas S."/>
            <person name="Wolfe K.H."/>
            <person name="Lopes M.R."/>
            <person name="Hittinger C.T."/>
            <person name="Goker M."/>
            <person name="Salamov A."/>
            <person name="Wisecaver J."/>
            <person name="Long T.M."/>
            <person name="Aerts A.L."/>
            <person name="Barry K."/>
            <person name="Choi C."/>
            <person name="Clum A."/>
            <person name="Coughlan A.Y."/>
            <person name="Deshpande S."/>
            <person name="Douglass A.P."/>
            <person name="Hanson S.J."/>
            <person name="Klenk H.-P."/>
            <person name="LaButti K."/>
            <person name="Lapidus A."/>
            <person name="Lindquist E."/>
            <person name="Lipzen A."/>
            <person name="Meier-kolthoff J.P."/>
            <person name="Ohm R.A."/>
            <person name="Otillar R.P."/>
            <person name="Pangilinan J."/>
            <person name="Peng Y."/>
            <person name="Rokas A."/>
            <person name="Rosa C.A."/>
            <person name="Scheuner C."/>
            <person name="Sibirny A.A."/>
            <person name="Slot J.C."/>
            <person name="Stielow J.B."/>
            <person name="Sun H."/>
            <person name="Kurtzman C.P."/>
            <person name="Blackwell M."/>
            <person name="Grigoriev I.V."/>
            <person name="Jeffries T.W."/>
        </authorList>
    </citation>
    <scope>NUCLEOTIDE SEQUENCE [LARGE SCALE GENOMIC DNA]</scope>
    <source>
        <strain evidence="10 11">NRRL YB-4993</strain>
    </source>
</reference>
<dbReference type="GO" id="GO:0034498">
    <property type="term" value="P:early endosome to Golgi transport"/>
    <property type="evidence" value="ECO:0007669"/>
    <property type="project" value="TreeGrafter"/>
</dbReference>
<evidence type="ECO:0000259" key="8">
    <source>
        <dbReference type="Pfam" id="PF23285"/>
    </source>
</evidence>
<dbReference type="STRING" id="869754.A0A1A0H750"/>
<gene>
    <name evidence="10" type="ORF">METBIDRAFT_32947</name>
</gene>
<dbReference type="GO" id="GO:1990071">
    <property type="term" value="C:TRAPPII protein complex"/>
    <property type="evidence" value="ECO:0007669"/>
    <property type="project" value="InterPro"/>
</dbReference>
<evidence type="ECO:0000256" key="3">
    <source>
        <dbReference type="ARBA" id="ARBA00023034"/>
    </source>
</evidence>
<dbReference type="Pfam" id="PF24967">
    <property type="entry name" value="NTS_TR130"/>
    <property type="match status" value="1"/>
</dbReference>
<dbReference type="Pfam" id="PF23274">
    <property type="entry name" value="DUF7077"/>
    <property type="match status" value="1"/>
</dbReference>
<dbReference type="AlphaFoldDB" id="A0A1A0H750"/>
<evidence type="ECO:0008006" key="12">
    <source>
        <dbReference type="Google" id="ProtNLM"/>
    </source>
</evidence>
<feature type="domain" description="TRAPPC10/Trs130 C-terminal" evidence="4">
    <location>
        <begin position="1062"/>
        <end position="1181"/>
    </location>
</feature>
<evidence type="ECO:0000256" key="2">
    <source>
        <dbReference type="ARBA" id="ARBA00022448"/>
    </source>
</evidence>
<dbReference type="Pfam" id="PF23285">
    <property type="entry name" value="DUF7078"/>
    <property type="match status" value="1"/>
</dbReference>
<evidence type="ECO:0000313" key="10">
    <source>
        <dbReference type="EMBL" id="OBA19924.1"/>
    </source>
</evidence>
<dbReference type="InterPro" id="IPR022233">
    <property type="entry name" value="TRAPPC10/Trs130_C"/>
</dbReference>
<dbReference type="Pfam" id="PF23273">
    <property type="entry name" value="DUF7076"/>
    <property type="match status" value="1"/>
</dbReference>
<protein>
    <recommendedName>
        <fullName evidence="12">Trafficking protein particle complex subunit 11 domain-containing protein</fullName>
    </recommendedName>
</protein>
<dbReference type="Proteomes" id="UP000092555">
    <property type="component" value="Unassembled WGS sequence"/>
</dbReference>
<feature type="domain" description="TRAPPC10/Trs130 N-terminal" evidence="5">
    <location>
        <begin position="13"/>
        <end position="276"/>
    </location>
</feature>
<evidence type="ECO:0000259" key="6">
    <source>
        <dbReference type="Pfam" id="PF23273"/>
    </source>
</evidence>
<dbReference type="GeneID" id="30029147"/>
<dbReference type="GO" id="GO:0005829">
    <property type="term" value="C:cytosol"/>
    <property type="evidence" value="ECO:0007669"/>
    <property type="project" value="GOC"/>
</dbReference>
<comment type="subcellular location">
    <subcellularLocation>
        <location evidence="1">Golgi apparatus</location>
    </subcellularLocation>
</comment>